<gene>
    <name evidence="9" type="ORF">R3P38DRAFT_3369495</name>
</gene>
<dbReference type="GO" id="GO:0008270">
    <property type="term" value="F:zinc ion binding"/>
    <property type="evidence" value="ECO:0007669"/>
    <property type="project" value="InterPro"/>
</dbReference>
<dbReference type="AlphaFoldDB" id="A0AAW0A2X1"/>
<dbReference type="CDD" id="cd12148">
    <property type="entry name" value="fungal_TF_MHR"/>
    <property type="match status" value="1"/>
</dbReference>
<feature type="domain" description="Xylanolytic transcriptional activator regulatory" evidence="8">
    <location>
        <begin position="1"/>
        <end position="129"/>
    </location>
</feature>
<keyword evidence="2" id="KW-0862">Zinc</keyword>
<evidence type="ECO:0000256" key="1">
    <source>
        <dbReference type="ARBA" id="ARBA00022723"/>
    </source>
</evidence>
<dbReference type="PANTHER" id="PTHR31313:SF78">
    <property type="entry name" value="TRANSCRIPTION FACTOR DOMAIN-CONTAINING PROTEIN"/>
    <property type="match status" value="1"/>
</dbReference>
<comment type="caution">
    <text evidence="9">The sequence shown here is derived from an EMBL/GenBank/DDBJ whole genome shotgun (WGS) entry which is preliminary data.</text>
</comment>
<keyword evidence="4" id="KW-0238">DNA-binding</keyword>
<dbReference type="InterPro" id="IPR051615">
    <property type="entry name" value="Transcr_Regulatory_Elem"/>
</dbReference>
<organism evidence="9 10">
    <name type="scientific">Favolaschia claudopus</name>
    <dbReference type="NCBI Taxonomy" id="2862362"/>
    <lineage>
        <taxon>Eukaryota</taxon>
        <taxon>Fungi</taxon>
        <taxon>Dikarya</taxon>
        <taxon>Basidiomycota</taxon>
        <taxon>Agaricomycotina</taxon>
        <taxon>Agaricomycetes</taxon>
        <taxon>Agaricomycetidae</taxon>
        <taxon>Agaricales</taxon>
        <taxon>Marasmiineae</taxon>
        <taxon>Mycenaceae</taxon>
        <taxon>Favolaschia</taxon>
    </lineage>
</organism>
<dbReference type="GO" id="GO:0003677">
    <property type="term" value="F:DNA binding"/>
    <property type="evidence" value="ECO:0007669"/>
    <property type="project" value="UniProtKB-KW"/>
</dbReference>
<keyword evidence="5" id="KW-0804">Transcription</keyword>
<accession>A0AAW0A2X1</accession>
<dbReference type="PANTHER" id="PTHR31313">
    <property type="entry name" value="TY1 ENHANCER ACTIVATOR"/>
    <property type="match status" value="1"/>
</dbReference>
<evidence type="ECO:0000256" key="2">
    <source>
        <dbReference type="ARBA" id="ARBA00022833"/>
    </source>
</evidence>
<evidence type="ECO:0000256" key="5">
    <source>
        <dbReference type="ARBA" id="ARBA00023163"/>
    </source>
</evidence>
<evidence type="ECO:0000313" key="9">
    <source>
        <dbReference type="EMBL" id="KAK7000408.1"/>
    </source>
</evidence>
<protein>
    <recommendedName>
        <fullName evidence="8">Xylanolytic transcriptional activator regulatory domain-containing protein</fullName>
    </recommendedName>
</protein>
<evidence type="ECO:0000313" key="10">
    <source>
        <dbReference type="Proteomes" id="UP001362999"/>
    </source>
</evidence>
<dbReference type="InterPro" id="IPR007219">
    <property type="entry name" value="XnlR_reg_dom"/>
</dbReference>
<evidence type="ECO:0000256" key="7">
    <source>
        <dbReference type="SAM" id="MobiDB-lite"/>
    </source>
</evidence>
<feature type="compositionally biased region" description="Basic and acidic residues" evidence="7">
    <location>
        <begin position="66"/>
        <end position="76"/>
    </location>
</feature>
<dbReference type="GO" id="GO:0006351">
    <property type="term" value="P:DNA-templated transcription"/>
    <property type="evidence" value="ECO:0007669"/>
    <property type="project" value="InterPro"/>
</dbReference>
<keyword evidence="10" id="KW-1185">Reference proteome</keyword>
<feature type="region of interest" description="Disordered" evidence="7">
    <location>
        <begin position="57"/>
        <end position="76"/>
    </location>
</feature>
<sequence>MAVRMAQDLGMQRDADGWVRAGVRVGGKYTYAGGSVGVSVLKATRSESLLRGRDGVVDSEMGGQVDGEHDEGGRQEDGKLFGRWEIGERRRICYACVIMDKYVSTYIGRPLAIFERDFDTSLLSESDAEELEEWGPAPDAITPASRTRHFVLQCLSKTRRRIEPHPASRHAEQVVLDEELEKWRLSLPAHLQHDPARTLRSGGDTPHPQVLTLHMQYWTAVLLLHRPFIRQTVTRNKHSPAPEDQDVRGVAEKSYDLCAAAANHITTIATLFSETYTLEHCPVFLCYYIFTASIMHATAREYLFDTSCEEFLRLGPPSTYLCFHCQHISAIRWETVDVSKVLQVPIDRLPSHPTRTSISANL</sequence>
<dbReference type="Proteomes" id="UP001362999">
    <property type="component" value="Unassembled WGS sequence"/>
</dbReference>
<reference evidence="9 10" key="1">
    <citation type="journal article" date="2024" name="J Genomics">
        <title>Draft genome sequencing and assembly of Favolaschia claudopus CIRM-BRFM 2984 isolated from oak limbs.</title>
        <authorList>
            <person name="Navarro D."/>
            <person name="Drula E."/>
            <person name="Chaduli D."/>
            <person name="Cazenave R."/>
            <person name="Ahrendt S."/>
            <person name="Wang J."/>
            <person name="Lipzen A."/>
            <person name="Daum C."/>
            <person name="Barry K."/>
            <person name="Grigoriev I.V."/>
            <person name="Favel A."/>
            <person name="Rosso M.N."/>
            <person name="Martin F."/>
        </authorList>
    </citation>
    <scope>NUCLEOTIDE SEQUENCE [LARGE SCALE GENOMIC DNA]</scope>
    <source>
        <strain evidence="9 10">CIRM-BRFM 2984</strain>
    </source>
</reference>
<evidence type="ECO:0000256" key="6">
    <source>
        <dbReference type="ARBA" id="ARBA00023242"/>
    </source>
</evidence>
<evidence type="ECO:0000256" key="4">
    <source>
        <dbReference type="ARBA" id="ARBA00023125"/>
    </source>
</evidence>
<evidence type="ECO:0000256" key="3">
    <source>
        <dbReference type="ARBA" id="ARBA00023015"/>
    </source>
</evidence>
<dbReference type="EMBL" id="JAWWNJ010000089">
    <property type="protein sequence ID" value="KAK7000408.1"/>
    <property type="molecule type" value="Genomic_DNA"/>
</dbReference>
<keyword evidence="3" id="KW-0805">Transcription regulation</keyword>
<dbReference type="SMART" id="SM00906">
    <property type="entry name" value="Fungal_trans"/>
    <property type="match status" value="1"/>
</dbReference>
<keyword evidence="1" id="KW-0479">Metal-binding</keyword>
<keyword evidence="6" id="KW-0539">Nucleus</keyword>
<proteinExistence type="predicted"/>
<evidence type="ECO:0000259" key="8">
    <source>
        <dbReference type="SMART" id="SM00906"/>
    </source>
</evidence>
<dbReference type="Pfam" id="PF04082">
    <property type="entry name" value="Fungal_trans"/>
    <property type="match status" value="1"/>
</dbReference>
<name>A0AAW0A2X1_9AGAR</name>